<gene>
    <name evidence="1" type="ORF">B1H19_17345</name>
</gene>
<accession>A0A1V0TRX2</accession>
<reference evidence="1 2" key="1">
    <citation type="submission" date="2017-04" db="EMBL/GenBank/DDBJ databases">
        <title>Complete Genome Sequence of Streptomyces gilvosporeus F607, a Capable Producer of Natamycin.</title>
        <authorList>
            <person name="Zong G."/>
            <person name="Zhong C."/>
            <person name="Fu J."/>
            <person name="Qin R."/>
            <person name="Cao G."/>
        </authorList>
    </citation>
    <scope>NUCLEOTIDE SEQUENCE [LARGE SCALE GENOMIC DNA]</scope>
    <source>
        <strain evidence="1 2">F607</strain>
    </source>
</reference>
<dbReference type="Proteomes" id="UP000192726">
    <property type="component" value="Chromosome"/>
</dbReference>
<evidence type="ECO:0000313" key="2">
    <source>
        <dbReference type="Proteomes" id="UP000192726"/>
    </source>
</evidence>
<protein>
    <submittedName>
        <fullName evidence="1">Uncharacterized protein</fullName>
    </submittedName>
</protein>
<dbReference type="EMBL" id="CP020569">
    <property type="protein sequence ID" value="ARF55705.1"/>
    <property type="molecule type" value="Genomic_DNA"/>
</dbReference>
<dbReference type="AlphaFoldDB" id="A0A1V0TRX2"/>
<dbReference type="KEGG" id="sgv:B1H19_17345"/>
<proteinExistence type="predicted"/>
<dbReference type="OrthoDB" id="37622at2"/>
<keyword evidence="2" id="KW-1185">Reference proteome</keyword>
<name>A0A1V0TRX2_9ACTN</name>
<evidence type="ECO:0000313" key="1">
    <source>
        <dbReference type="EMBL" id="ARF55705.1"/>
    </source>
</evidence>
<organism evidence="1 2">
    <name type="scientific">Streptomyces gilvosporeus</name>
    <dbReference type="NCBI Taxonomy" id="553510"/>
    <lineage>
        <taxon>Bacteria</taxon>
        <taxon>Bacillati</taxon>
        <taxon>Actinomycetota</taxon>
        <taxon>Actinomycetes</taxon>
        <taxon>Kitasatosporales</taxon>
        <taxon>Streptomycetaceae</taxon>
        <taxon>Streptomyces</taxon>
    </lineage>
</organism>
<sequence>MAQSVVTARLAAGAQIIGPVTSVFWHHGEFGTGMNGSSCSRPVAAVGGDDHRTGLDALTRQAPALSSTSDHWQFAVALSYRTVGTRR</sequence>